<gene>
    <name evidence="2" type="ORF">PG986_003606</name>
</gene>
<feature type="compositionally biased region" description="Basic and acidic residues" evidence="1">
    <location>
        <begin position="115"/>
        <end position="124"/>
    </location>
</feature>
<evidence type="ECO:0000313" key="3">
    <source>
        <dbReference type="Proteomes" id="UP001391051"/>
    </source>
</evidence>
<sequence length="124" mass="13843">MSNSSGQDDKPDKGDKGDKPNSPNKSDESIHMGDNLKLVMAVFEHMHPDFGIEDWVNVAAKRGITKDDAQKRFKAIRDSYDAAIQGEILPKPVIKRRNRGGKRAADPVPEDKDDGENMKKKNQN</sequence>
<name>A0ABR1QS58_9PEZI</name>
<dbReference type="Proteomes" id="UP001391051">
    <property type="component" value="Unassembled WGS sequence"/>
</dbReference>
<feature type="compositionally biased region" description="Basic and acidic residues" evidence="1">
    <location>
        <begin position="7"/>
        <end position="31"/>
    </location>
</feature>
<reference evidence="2 3" key="1">
    <citation type="submission" date="2023-01" db="EMBL/GenBank/DDBJ databases">
        <title>Analysis of 21 Apiospora genomes using comparative genomics revels a genus with tremendous synthesis potential of carbohydrate active enzymes and secondary metabolites.</title>
        <authorList>
            <person name="Sorensen T."/>
        </authorList>
    </citation>
    <scope>NUCLEOTIDE SEQUENCE [LARGE SCALE GENOMIC DNA]</scope>
    <source>
        <strain evidence="2 3">CBS 24483</strain>
    </source>
</reference>
<evidence type="ECO:0000256" key="1">
    <source>
        <dbReference type="SAM" id="MobiDB-lite"/>
    </source>
</evidence>
<comment type="caution">
    <text evidence="2">The sequence shown here is derived from an EMBL/GenBank/DDBJ whole genome shotgun (WGS) entry which is preliminary data.</text>
</comment>
<accession>A0ABR1QS58</accession>
<keyword evidence="3" id="KW-1185">Reference proteome</keyword>
<proteinExistence type="predicted"/>
<feature type="region of interest" description="Disordered" evidence="1">
    <location>
        <begin position="90"/>
        <end position="124"/>
    </location>
</feature>
<organism evidence="2 3">
    <name type="scientific">Apiospora aurea</name>
    <dbReference type="NCBI Taxonomy" id="335848"/>
    <lineage>
        <taxon>Eukaryota</taxon>
        <taxon>Fungi</taxon>
        <taxon>Dikarya</taxon>
        <taxon>Ascomycota</taxon>
        <taxon>Pezizomycotina</taxon>
        <taxon>Sordariomycetes</taxon>
        <taxon>Xylariomycetidae</taxon>
        <taxon>Amphisphaeriales</taxon>
        <taxon>Apiosporaceae</taxon>
        <taxon>Apiospora</taxon>
    </lineage>
</organism>
<feature type="compositionally biased region" description="Basic residues" evidence="1">
    <location>
        <begin position="93"/>
        <end position="102"/>
    </location>
</feature>
<evidence type="ECO:0000313" key="2">
    <source>
        <dbReference type="EMBL" id="KAK7962781.1"/>
    </source>
</evidence>
<dbReference type="RefSeq" id="XP_066704892.1">
    <property type="nucleotide sequence ID" value="XM_066839828.1"/>
</dbReference>
<dbReference type="EMBL" id="JAQQWE010000002">
    <property type="protein sequence ID" value="KAK7962781.1"/>
    <property type="molecule type" value="Genomic_DNA"/>
</dbReference>
<feature type="region of interest" description="Disordered" evidence="1">
    <location>
        <begin position="1"/>
        <end position="32"/>
    </location>
</feature>
<dbReference type="GeneID" id="92072890"/>
<protein>
    <submittedName>
        <fullName evidence="2">Uncharacterized protein</fullName>
    </submittedName>
</protein>